<keyword evidence="2" id="KW-1185">Reference proteome</keyword>
<dbReference type="AlphaFoldDB" id="A0ABD3JSZ7"/>
<name>A0ABD3JSZ7_EUCGL</name>
<dbReference type="Proteomes" id="UP001634007">
    <property type="component" value="Unassembled WGS sequence"/>
</dbReference>
<accession>A0ABD3JSZ7</accession>
<organism evidence="1 2">
    <name type="scientific">Eucalyptus globulus</name>
    <name type="common">Tasmanian blue gum</name>
    <dbReference type="NCBI Taxonomy" id="34317"/>
    <lineage>
        <taxon>Eukaryota</taxon>
        <taxon>Viridiplantae</taxon>
        <taxon>Streptophyta</taxon>
        <taxon>Embryophyta</taxon>
        <taxon>Tracheophyta</taxon>
        <taxon>Spermatophyta</taxon>
        <taxon>Magnoliopsida</taxon>
        <taxon>eudicotyledons</taxon>
        <taxon>Gunneridae</taxon>
        <taxon>Pentapetalae</taxon>
        <taxon>rosids</taxon>
        <taxon>malvids</taxon>
        <taxon>Myrtales</taxon>
        <taxon>Myrtaceae</taxon>
        <taxon>Myrtoideae</taxon>
        <taxon>Eucalypteae</taxon>
        <taxon>Eucalyptus</taxon>
    </lineage>
</organism>
<dbReference type="EMBL" id="JBJKBG010000007">
    <property type="protein sequence ID" value="KAL3731029.1"/>
    <property type="molecule type" value="Genomic_DNA"/>
</dbReference>
<comment type="caution">
    <text evidence="1">The sequence shown here is derived from an EMBL/GenBank/DDBJ whole genome shotgun (WGS) entry which is preliminary data.</text>
</comment>
<proteinExistence type="predicted"/>
<gene>
    <name evidence="1" type="ORF">ACJRO7_027972</name>
</gene>
<sequence length="200" mass="22827">MDDERITIPLSMRKLALWNTRHFRPLFSHKQLEPIMSTLGFTALPPALPSFDGGTTWKEYVFAAGPHGRPRPRLPYPRIDGLHDHTYRAFLEALNFHLQMHDISTVFHVRGMPMNRVDLYSKWHALEEGEFVYVYREGTLDQATHKLYSDSESSRSKDSSREGVYDLNVLAVRSKGGESEVGQVVPLEDIIVSPDESGPF</sequence>
<reference evidence="1 2" key="1">
    <citation type="submission" date="2024-11" db="EMBL/GenBank/DDBJ databases">
        <title>Chromosome-level genome assembly of Eucalyptus globulus Labill. provides insights into its genome evolution.</title>
        <authorList>
            <person name="Li X."/>
        </authorList>
    </citation>
    <scope>NUCLEOTIDE SEQUENCE [LARGE SCALE GENOMIC DNA]</scope>
    <source>
        <strain evidence="1">CL2024</strain>
        <tissue evidence="1">Fresh tender leaves</tissue>
    </source>
</reference>
<evidence type="ECO:0000313" key="1">
    <source>
        <dbReference type="EMBL" id="KAL3731029.1"/>
    </source>
</evidence>
<evidence type="ECO:0000313" key="2">
    <source>
        <dbReference type="Proteomes" id="UP001634007"/>
    </source>
</evidence>
<protein>
    <submittedName>
        <fullName evidence="1">Uncharacterized protein</fullName>
    </submittedName>
</protein>